<dbReference type="Gene3D" id="3.20.20.150">
    <property type="entry name" value="Divalent-metal-dependent TIM barrel enzymes"/>
    <property type="match status" value="1"/>
</dbReference>
<dbReference type="EC" id="5.-.-.-" evidence="3"/>
<feature type="domain" description="Xylose isomerase-like TIM barrel" evidence="2">
    <location>
        <begin position="21"/>
        <end position="255"/>
    </location>
</feature>
<dbReference type="Proteomes" id="UP001179280">
    <property type="component" value="Unassembled WGS sequence"/>
</dbReference>
<evidence type="ECO:0000259" key="2">
    <source>
        <dbReference type="Pfam" id="PF01261"/>
    </source>
</evidence>
<evidence type="ECO:0000313" key="4">
    <source>
        <dbReference type="Proteomes" id="UP001179280"/>
    </source>
</evidence>
<dbReference type="GO" id="GO:0016853">
    <property type="term" value="F:isomerase activity"/>
    <property type="evidence" value="ECO:0007669"/>
    <property type="project" value="UniProtKB-KW"/>
</dbReference>
<dbReference type="Pfam" id="PF01261">
    <property type="entry name" value="AP_endonuc_2"/>
    <property type="match status" value="1"/>
</dbReference>
<reference evidence="3" key="1">
    <citation type="submission" date="2021-01" db="EMBL/GenBank/DDBJ databases">
        <title>Genomic Encyclopedia of Type Strains, Phase IV (KMG-IV): sequencing the most valuable type-strain genomes for metagenomic binning, comparative biology and taxonomic classification.</title>
        <authorList>
            <person name="Goeker M."/>
        </authorList>
    </citation>
    <scope>NUCLEOTIDE SEQUENCE</scope>
    <source>
        <strain evidence="3">DSM 21943</strain>
    </source>
</reference>
<evidence type="ECO:0000313" key="3">
    <source>
        <dbReference type="EMBL" id="MBM7837111.1"/>
    </source>
</evidence>
<dbReference type="RefSeq" id="WP_204463934.1">
    <property type="nucleotide sequence ID" value="NZ_JAFBCV010000001.1"/>
</dbReference>
<dbReference type="PANTHER" id="PTHR43489">
    <property type="entry name" value="ISOMERASE"/>
    <property type="match status" value="1"/>
</dbReference>
<dbReference type="InterPro" id="IPR036237">
    <property type="entry name" value="Xyl_isomerase-like_sf"/>
</dbReference>
<dbReference type="SUPFAM" id="SSF51658">
    <property type="entry name" value="Xylose isomerase-like"/>
    <property type="match status" value="1"/>
</dbReference>
<keyword evidence="4" id="KW-1185">Reference proteome</keyword>
<protein>
    <submittedName>
        <fullName evidence="3">Hexulose-6-phosphate isomerase</fullName>
        <ecNumber evidence="3">5.-.-.-</ecNumber>
    </submittedName>
</protein>
<comment type="caution">
    <text evidence="3">The sequence shown here is derived from an EMBL/GenBank/DDBJ whole genome shotgun (WGS) entry which is preliminary data.</text>
</comment>
<sequence>MKKGINQWCYPAGAPLEDVLKWTSEAGFSAIELNLGKPGDVGLTLETSREDAQEIGRQIKEAGLEIDSLSTALLWETPLSAADPDVQNEGKQVVRKMLELAHELDASTVLVVPGIVTADVSYEQCYERSKAALIELASYAEQLDVTIGVENVWNRFLLSPLEMKAYIDEIGSAQVGAYFDVGNVLQFGFPEQWIALLGERILKVHVKDFKTSVGNITGFTNLLAGDVNWQSVISALDKIGYSGELTAELTPYAHDPAALAYDTARQMDVLLGLKTAVEN</sequence>
<gene>
    <name evidence="3" type="ORF">JOC54_000342</name>
</gene>
<evidence type="ECO:0000256" key="1">
    <source>
        <dbReference type="ARBA" id="ARBA00023235"/>
    </source>
</evidence>
<keyword evidence="1 3" id="KW-0413">Isomerase</keyword>
<dbReference type="InterPro" id="IPR050417">
    <property type="entry name" value="Sugar_Epim/Isomerase"/>
</dbReference>
<name>A0ABS2SNL3_9BACI</name>
<dbReference type="PANTHER" id="PTHR43489:SF7">
    <property type="entry name" value="3-DEHYDRO-D-GULOSIDE 4-EPIMERASE-RELATED"/>
    <property type="match status" value="1"/>
</dbReference>
<dbReference type="EMBL" id="JAFBCV010000001">
    <property type="protein sequence ID" value="MBM7837111.1"/>
    <property type="molecule type" value="Genomic_DNA"/>
</dbReference>
<dbReference type="InterPro" id="IPR013022">
    <property type="entry name" value="Xyl_isomerase-like_TIM-brl"/>
</dbReference>
<accession>A0ABS2SNL3</accession>
<proteinExistence type="predicted"/>
<organism evidence="3 4">
    <name type="scientific">Shouchella xiaoxiensis</name>
    <dbReference type="NCBI Taxonomy" id="766895"/>
    <lineage>
        <taxon>Bacteria</taxon>
        <taxon>Bacillati</taxon>
        <taxon>Bacillota</taxon>
        <taxon>Bacilli</taxon>
        <taxon>Bacillales</taxon>
        <taxon>Bacillaceae</taxon>
        <taxon>Shouchella</taxon>
    </lineage>
</organism>